<dbReference type="Pfam" id="PF12833">
    <property type="entry name" value="HTH_18"/>
    <property type="match status" value="1"/>
</dbReference>
<evidence type="ECO:0000256" key="9">
    <source>
        <dbReference type="ARBA" id="ARBA00024867"/>
    </source>
</evidence>
<dbReference type="Proteomes" id="UP000260812">
    <property type="component" value="Unassembled WGS sequence"/>
</dbReference>
<dbReference type="GO" id="GO:0003700">
    <property type="term" value="F:DNA-binding transcription factor activity"/>
    <property type="evidence" value="ECO:0007669"/>
    <property type="project" value="InterPro"/>
</dbReference>
<comment type="caution">
    <text evidence="14">The sequence shown here is derived from an EMBL/GenBank/DDBJ whole genome shotgun (WGS) entry which is preliminary data.</text>
</comment>
<gene>
    <name evidence="14" type="ORF">DXC51_09460</name>
</gene>
<protein>
    <recommendedName>
        <fullName evidence="2">Stage 0 sporulation protein A homolog</fullName>
    </recommendedName>
</protein>
<feature type="coiled-coil region" evidence="11">
    <location>
        <begin position="108"/>
        <end position="166"/>
    </location>
</feature>
<keyword evidence="11" id="KW-0175">Coiled coil</keyword>
<dbReference type="SMART" id="SM00342">
    <property type="entry name" value="HTH_ARAC"/>
    <property type="match status" value="1"/>
</dbReference>
<dbReference type="GO" id="GO:0000160">
    <property type="term" value="P:phosphorelay signal transduction system"/>
    <property type="evidence" value="ECO:0007669"/>
    <property type="project" value="UniProtKB-KW"/>
</dbReference>
<dbReference type="PANTHER" id="PTHR42713:SF3">
    <property type="entry name" value="TRANSCRIPTIONAL REGULATORY PROTEIN HPTR"/>
    <property type="match status" value="1"/>
</dbReference>
<dbReference type="Pfam" id="PF00072">
    <property type="entry name" value="Response_reg"/>
    <property type="match status" value="1"/>
</dbReference>
<accession>A0A3E3I703</accession>
<dbReference type="InterPro" id="IPR051552">
    <property type="entry name" value="HptR"/>
</dbReference>
<evidence type="ECO:0000256" key="7">
    <source>
        <dbReference type="ARBA" id="ARBA00023125"/>
    </source>
</evidence>
<name>A0A3E3I703_9FIRM</name>
<dbReference type="SUPFAM" id="SSF52172">
    <property type="entry name" value="CheY-like"/>
    <property type="match status" value="1"/>
</dbReference>
<keyword evidence="6" id="KW-0805">Transcription regulation</keyword>
<feature type="modified residue" description="4-aspartylphosphate" evidence="10">
    <location>
        <position position="54"/>
    </location>
</feature>
<dbReference type="InterPro" id="IPR018060">
    <property type="entry name" value="HTH_AraC"/>
</dbReference>
<keyword evidence="7" id="KW-0238">DNA-binding</keyword>
<comment type="function">
    <text evidence="9">May play the central regulatory role in sporulation. It may be an element of the effector pathway responsible for the activation of sporulation genes in response to nutritional stress. Spo0A may act in concert with spo0H (a sigma factor) to control the expression of some genes that are critical to the sporulation process.</text>
</comment>
<evidence type="ECO:0000259" key="12">
    <source>
        <dbReference type="PROSITE" id="PS01124"/>
    </source>
</evidence>
<reference evidence="14" key="1">
    <citation type="submission" date="2018-08" db="EMBL/GenBank/DDBJ databases">
        <title>A genome reference for cultivated species of the human gut microbiota.</title>
        <authorList>
            <person name="Zou Y."/>
            <person name="Xue W."/>
            <person name="Luo G."/>
        </authorList>
    </citation>
    <scope>NUCLEOTIDE SEQUENCE [LARGE SCALE GENOMIC DNA]</scope>
    <source>
        <strain evidence="14">TF05-5AC</strain>
    </source>
</reference>
<dbReference type="Gene3D" id="3.40.50.2300">
    <property type="match status" value="1"/>
</dbReference>
<evidence type="ECO:0000256" key="8">
    <source>
        <dbReference type="ARBA" id="ARBA00023163"/>
    </source>
</evidence>
<keyword evidence="8" id="KW-0804">Transcription</keyword>
<dbReference type="Gene3D" id="1.10.10.60">
    <property type="entry name" value="Homeodomain-like"/>
    <property type="match status" value="2"/>
</dbReference>
<evidence type="ECO:0000256" key="4">
    <source>
        <dbReference type="ARBA" id="ARBA00022553"/>
    </source>
</evidence>
<keyword evidence="5" id="KW-0902">Two-component regulatory system</keyword>
<evidence type="ECO:0000256" key="3">
    <source>
        <dbReference type="ARBA" id="ARBA00022490"/>
    </source>
</evidence>
<dbReference type="PROSITE" id="PS50110">
    <property type="entry name" value="RESPONSE_REGULATORY"/>
    <property type="match status" value="1"/>
</dbReference>
<dbReference type="GO" id="GO:0043565">
    <property type="term" value="F:sequence-specific DNA binding"/>
    <property type="evidence" value="ECO:0007669"/>
    <property type="project" value="InterPro"/>
</dbReference>
<evidence type="ECO:0000259" key="13">
    <source>
        <dbReference type="PROSITE" id="PS50110"/>
    </source>
</evidence>
<evidence type="ECO:0000313" key="15">
    <source>
        <dbReference type="Proteomes" id="UP000260812"/>
    </source>
</evidence>
<evidence type="ECO:0000313" key="14">
    <source>
        <dbReference type="EMBL" id="RGE61766.1"/>
    </source>
</evidence>
<organism evidence="14 15">
    <name type="scientific">Eisenbergiella massiliensis</name>
    <dbReference type="NCBI Taxonomy" id="1720294"/>
    <lineage>
        <taxon>Bacteria</taxon>
        <taxon>Bacillati</taxon>
        <taxon>Bacillota</taxon>
        <taxon>Clostridia</taxon>
        <taxon>Lachnospirales</taxon>
        <taxon>Lachnospiraceae</taxon>
        <taxon>Eisenbergiella</taxon>
    </lineage>
</organism>
<feature type="domain" description="Response regulatory" evidence="13">
    <location>
        <begin position="2"/>
        <end position="119"/>
    </location>
</feature>
<dbReference type="InterPro" id="IPR001789">
    <property type="entry name" value="Sig_transdc_resp-reg_receiver"/>
</dbReference>
<sequence>MRIVIVEDEAPIREGMEGILKKLNPSYELAGKAADGIEGLEVIRRVKPDLIIMDIRMPDMDGLTMLKKLREEGVASKALILSAYSDFSYAKQAMELGVSTYLLKPVKIQELKKVLKQMEEEVQEKNHQGTLLSLESMTRSALTGILEKTEETAAALEKKYDIKATDPMTVFIIWLGRFYDERKDIVLRILGEVDGHVQGFSSVVTAFPERTQCTMVLYHMEQDRDWEAYFNRSVVPMLLSNTDSKAVCVWDECGGFYELEESRKRIRRLLEWSLSLGNGKIISERRIADIPVYPLKYPPELSLRLKQSVIKGDEKEFKACFTEFLNYCRDQVHKPKDIKEACITFLWTALNTAREYITFEENELEVPELLEAIMNAYTWDDVGVSMKRLFDAIMAGGITGKQEVSPLIARAKRMIEEYYSQGITMEEVARKLAVSPEYLSRQFKKETGISFTEEVRNVKVEKVKTLLLGTSQNLIQIAAMTGFSDPKYMSKVFKEEVGVLPAEYRQMNS</sequence>
<proteinExistence type="predicted"/>
<dbReference type="SMART" id="SM00448">
    <property type="entry name" value="REC"/>
    <property type="match status" value="1"/>
</dbReference>
<keyword evidence="4 10" id="KW-0597">Phosphoprotein</keyword>
<evidence type="ECO:0000256" key="2">
    <source>
        <dbReference type="ARBA" id="ARBA00018672"/>
    </source>
</evidence>
<dbReference type="GO" id="GO:0005737">
    <property type="term" value="C:cytoplasm"/>
    <property type="evidence" value="ECO:0007669"/>
    <property type="project" value="UniProtKB-SubCell"/>
</dbReference>
<keyword evidence="3" id="KW-0963">Cytoplasm</keyword>
<evidence type="ECO:0000256" key="10">
    <source>
        <dbReference type="PROSITE-ProRule" id="PRU00169"/>
    </source>
</evidence>
<dbReference type="PROSITE" id="PS01124">
    <property type="entry name" value="HTH_ARAC_FAMILY_2"/>
    <property type="match status" value="1"/>
</dbReference>
<dbReference type="AlphaFoldDB" id="A0A3E3I703"/>
<dbReference type="InterPro" id="IPR009057">
    <property type="entry name" value="Homeodomain-like_sf"/>
</dbReference>
<comment type="subcellular location">
    <subcellularLocation>
        <location evidence="1">Cytoplasm</location>
    </subcellularLocation>
</comment>
<feature type="domain" description="HTH araC/xylS-type" evidence="12">
    <location>
        <begin position="409"/>
        <end position="507"/>
    </location>
</feature>
<dbReference type="InterPro" id="IPR011006">
    <property type="entry name" value="CheY-like_superfamily"/>
</dbReference>
<dbReference type="PANTHER" id="PTHR42713">
    <property type="entry name" value="HISTIDINE KINASE-RELATED"/>
    <property type="match status" value="1"/>
</dbReference>
<evidence type="ECO:0000256" key="1">
    <source>
        <dbReference type="ARBA" id="ARBA00004496"/>
    </source>
</evidence>
<dbReference type="SUPFAM" id="SSF46689">
    <property type="entry name" value="Homeodomain-like"/>
    <property type="match status" value="2"/>
</dbReference>
<dbReference type="EMBL" id="QVLV01000005">
    <property type="protein sequence ID" value="RGE61766.1"/>
    <property type="molecule type" value="Genomic_DNA"/>
</dbReference>
<keyword evidence="15" id="KW-1185">Reference proteome</keyword>
<evidence type="ECO:0000256" key="11">
    <source>
        <dbReference type="SAM" id="Coils"/>
    </source>
</evidence>
<dbReference type="CDD" id="cd17536">
    <property type="entry name" value="REC_YesN-like"/>
    <property type="match status" value="1"/>
</dbReference>
<evidence type="ECO:0000256" key="6">
    <source>
        <dbReference type="ARBA" id="ARBA00023015"/>
    </source>
</evidence>
<evidence type="ECO:0000256" key="5">
    <source>
        <dbReference type="ARBA" id="ARBA00023012"/>
    </source>
</evidence>